<feature type="compositionally biased region" description="Basic and acidic residues" evidence="4">
    <location>
        <begin position="1279"/>
        <end position="1290"/>
    </location>
</feature>
<dbReference type="InterPro" id="IPR024545">
    <property type="entry name" value="Mto1-like_Mto2p-bd"/>
</dbReference>
<dbReference type="GO" id="GO:0005737">
    <property type="term" value="C:cytoplasm"/>
    <property type="evidence" value="ECO:0007669"/>
    <property type="project" value="UniProtKB-SubCell"/>
</dbReference>
<feature type="compositionally biased region" description="Basic and acidic residues" evidence="4">
    <location>
        <begin position="358"/>
        <end position="371"/>
    </location>
</feature>
<evidence type="ECO:0000313" key="8">
    <source>
        <dbReference type="Proteomes" id="UP000799302"/>
    </source>
</evidence>
<keyword evidence="2" id="KW-0963">Cytoplasm</keyword>
<feature type="region of interest" description="Disordered" evidence="4">
    <location>
        <begin position="697"/>
        <end position="725"/>
    </location>
</feature>
<protein>
    <recommendedName>
        <fullName evidence="9">Centrosomin N-terminal motif 1 domain-containing protein</fullName>
    </recommendedName>
</protein>
<keyword evidence="8" id="KW-1185">Reference proteome</keyword>
<dbReference type="GO" id="GO:0005815">
    <property type="term" value="C:microtubule organizing center"/>
    <property type="evidence" value="ECO:0007669"/>
    <property type="project" value="InterPro"/>
</dbReference>
<keyword evidence="3" id="KW-0175">Coiled coil</keyword>
<feature type="domain" description="Mto1-like Mto2p-binding" evidence="6">
    <location>
        <begin position="1392"/>
        <end position="1439"/>
    </location>
</feature>
<reference evidence="7" key="1">
    <citation type="journal article" date="2020" name="Stud. Mycol.">
        <title>101 Dothideomycetes genomes: a test case for predicting lifestyles and emergence of pathogens.</title>
        <authorList>
            <person name="Haridas S."/>
            <person name="Albert R."/>
            <person name="Binder M."/>
            <person name="Bloem J."/>
            <person name="Labutti K."/>
            <person name="Salamov A."/>
            <person name="Andreopoulos B."/>
            <person name="Baker S."/>
            <person name="Barry K."/>
            <person name="Bills G."/>
            <person name="Bluhm B."/>
            <person name="Cannon C."/>
            <person name="Castanera R."/>
            <person name="Culley D."/>
            <person name="Daum C."/>
            <person name="Ezra D."/>
            <person name="Gonzalez J."/>
            <person name="Henrissat B."/>
            <person name="Kuo A."/>
            <person name="Liang C."/>
            <person name="Lipzen A."/>
            <person name="Lutzoni F."/>
            <person name="Magnuson J."/>
            <person name="Mondo S."/>
            <person name="Nolan M."/>
            <person name="Ohm R."/>
            <person name="Pangilinan J."/>
            <person name="Park H.-J."/>
            <person name="Ramirez L."/>
            <person name="Alfaro M."/>
            <person name="Sun H."/>
            <person name="Tritt A."/>
            <person name="Yoshinaga Y."/>
            <person name="Zwiers L.-H."/>
            <person name="Turgeon B."/>
            <person name="Goodwin S."/>
            <person name="Spatafora J."/>
            <person name="Crous P."/>
            <person name="Grigoriev I."/>
        </authorList>
    </citation>
    <scope>NUCLEOTIDE SEQUENCE</scope>
    <source>
        <strain evidence="7">CBS 115976</strain>
    </source>
</reference>
<gene>
    <name evidence="7" type="ORF">BT63DRAFT_418376</name>
</gene>
<sequence>MADNSPLPLPARDRSLAGAAPDANKHTAQRISSTNSNLPPLPDDTDFSQLSADPSALLDHDVKNRLMDIESSFAPDPSPSALPITRPGADDTYLFGGSPGRTESLANGPLSDHQENTDSGAEPDGANETSSLSDLPSSPAASAMKRRTAGASTRENKFPNPQITSEQPSEPSSSHNIEDENAGLDIVVENEEAEASMGHPRSSRRPQYLQNRHSSQRSSVSSIAARSDISGITESTIGADFPLHSSGADFAIQSGGAVPIPVSDKSGPSLSRLPSFGSEISQSLHSSYGGSQPDFSRTRSSTSNAGMGRLDTALGRLDEDEPATPRVSSNGISVPSDTVIARHVQGIQVPETIARQYREKHSTTRSPERRQLIGQSYSTRSKHNLTLKEQNSKIDKLSKENFDLKLKIHFLDEALHSRSDEGVKDMVQRNVQLQTDLANEKKDNSSMRRKIRDLERKLKSFEEKSAEKPHDSSEEETNEADEEKAEMEEEIVYLRETLETTQTDVERLKEDNMSKELEKRRLAEYIKSMGDRRPSEPSSAVEETNDMWKDLLQAETARREAADEDAEHLREEIRKMKAEHANVTNNHSTHNVYNIQKRLTTTHTTRSDGNSEVDDANGMISQASTLVDLLQQEKVGLRREVAELRRDLSAQTSMLTSRNKERERLQQEIEDLKIHHRRGGVDGMGARSIAGDSIFDRSVSRAHQRSSSRASGMTRVTQMSDPDRDELEKRFNTARDELAAVKMENQDLGTGLNKALDDLEEVEANMKQLMEENELLNTDLQGLQEERNELLESIELKDTEFQTLRDQAVLQIDQVEDELKEKNAEMNSLQEEHKTLSEQAVWLDDELNSSRRKEETLKQQLEEAEHEIEELEQKVSDLNTKNERLDVQLEGSQDEIAFLREEQEGDKIKIGELEGSLSAARTQIEDMLAQAAVERRQREALDSEEKAQIQTAMDELNGDVTSHKDDLRKLRKKLADKENEADNWKERLETLEANLREALGDLSGTRSSILKDVTKLQRDLEHTLSALDITRQDLSEKERTLRTRDALLESAGLETKKLSELLDKERQARRLDQATFNQMQRSQQSLTRTIQQNDTRVSDIEGARQADRRKFNTLETQLKEQLAERNNLLFSLWNRLTTICGRDWNSRNPLGSEDPPTSDYISKNWPTFSRHIASALKAVETLYSLYRTQIRDLDRKYTKDFSNFEKALDHRTKRIDALEKTMSRQTEERAATDRSASQASSRKEDAVVKLKSENKLLKAEVQILRNTSPARAPVPERASSTRDHRRDSSLMRHYSTSAVEGVQPRHTHSPVAADPSITVPGASQIPLSRTGSPSRRTSTHTSTHQSTATHTSTHQSSSHQQAPQPAQSPVIPSTHSRTSSINSASMQPSEQRWVHRLKELERRLKQEREARLLDRSGARKRIEETEAEKESLRVQLEREIEKRQSLEGERSSVDGLLRDVA</sequence>
<feature type="domain" description="Centrosomin N-terminal motif 1" evidence="5">
    <location>
        <begin position="386"/>
        <end position="458"/>
    </location>
</feature>
<dbReference type="InterPro" id="IPR012943">
    <property type="entry name" value="Cnn_1N"/>
</dbReference>
<evidence type="ECO:0000313" key="7">
    <source>
        <dbReference type="EMBL" id="KAF2664251.1"/>
    </source>
</evidence>
<feature type="region of interest" description="Disordered" evidence="4">
    <location>
        <begin position="1"/>
        <end position="54"/>
    </location>
</feature>
<feature type="compositionally biased region" description="Low complexity" evidence="4">
    <location>
        <begin position="130"/>
        <end position="143"/>
    </location>
</feature>
<feature type="region of interest" description="Disordered" evidence="4">
    <location>
        <begin position="1077"/>
        <end position="1103"/>
    </location>
</feature>
<dbReference type="Gene3D" id="1.10.287.1490">
    <property type="match status" value="1"/>
</dbReference>
<feature type="region of interest" description="Disordered" evidence="4">
    <location>
        <begin position="460"/>
        <end position="486"/>
    </location>
</feature>
<dbReference type="Pfam" id="PF12808">
    <property type="entry name" value="Mto2_bdg"/>
    <property type="match status" value="1"/>
</dbReference>
<feature type="region of interest" description="Disordered" evidence="4">
    <location>
        <begin position="1219"/>
        <end position="1248"/>
    </location>
</feature>
<feature type="compositionally biased region" description="Low complexity" evidence="4">
    <location>
        <begin position="216"/>
        <end position="225"/>
    </location>
</feature>
<comment type="subcellular location">
    <subcellularLocation>
        <location evidence="1">Cytoplasm</location>
    </subcellularLocation>
</comment>
<dbReference type="EMBL" id="MU004243">
    <property type="protein sequence ID" value="KAF2664251.1"/>
    <property type="molecule type" value="Genomic_DNA"/>
</dbReference>
<feature type="compositionally biased region" description="Polar residues" evidence="4">
    <location>
        <begin position="278"/>
        <end position="305"/>
    </location>
</feature>
<feature type="region of interest" description="Disordered" evidence="4">
    <location>
        <begin position="1413"/>
        <end position="1432"/>
    </location>
</feature>
<feature type="coiled-coil region" evidence="3">
    <location>
        <begin position="552"/>
        <end position="586"/>
    </location>
</feature>
<feature type="compositionally biased region" description="Polar residues" evidence="4">
    <location>
        <begin position="159"/>
        <end position="175"/>
    </location>
</feature>
<dbReference type="OrthoDB" id="10255000at2759"/>
<feature type="region of interest" description="Disordered" evidence="4">
    <location>
        <begin position="68"/>
        <end position="225"/>
    </location>
</feature>
<evidence type="ECO:0000256" key="4">
    <source>
        <dbReference type="SAM" id="MobiDB-lite"/>
    </source>
</evidence>
<evidence type="ECO:0000259" key="5">
    <source>
        <dbReference type="Pfam" id="PF07989"/>
    </source>
</evidence>
<evidence type="ECO:0000256" key="2">
    <source>
        <dbReference type="ARBA" id="ARBA00022490"/>
    </source>
</evidence>
<proteinExistence type="predicted"/>
<dbReference type="Pfam" id="PF07989">
    <property type="entry name" value="Cnn_1N"/>
    <property type="match status" value="1"/>
</dbReference>
<evidence type="ECO:0000256" key="1">
    <source>
        <dbReference type="ARBA" id="ARBA00004496"/>
    </source>
</evidence>
<feature type="compositionally biased region" description="Basic and acidic residues" evidence="4">
    <location>
        <begin position="1219"/>
        <end position="1232"/>
    </location>
</feature>
<name>A0A6A6TY38_9PEZI</name>
<feature type="compositionally biased region" description="Polar residues" evidence="4">
    <location>
        <begin position="29"/>
        <end position="38"/>
    </location>
</feature>
<feature type="compositionally biased region" description="Acidic residues" evidence="4">
    <location>
        <begin position="473"/>
        <end position="486"/>
    </location>
</feature>
<feature type="coiled-coil region" evidence="3">
    <location>
        <begin position="620"/>
        <end position="675"/>
    </location>
</feature>
<feature type="compositionally biased region" description="Basic and acidic residues" evidence="4">
    <location>
        <begin position="460"/>
        <end position="472"/>
    </location>
</feature>
<feature type="compositionally biased region" description="Polar residues" evidence="4">
    <location>
        <begin position="1370"/>
        <end position="1390"/>
    </location>
</feature>
<feature type="region of interest" description="Disordered" evidence="4">
    <location>
        <begin position="1440"/>
        <end position="1461"/>
    </location>
</feature>
<evidence type="ECO:0000259" key="6">
    <source>
        <dbReference type="Pfam" id="PF12808"/>
    </source>
</evidence>
<dbReference type="Proteomes" id="UP000799302">
    <property type="component" value="Unassembled WGS sequence"/>
</dbReference>
<feature type="compositionally biased region" description="Polar residues" evidence="4">
    <location>
        <begin position="1077"/>
        <end position="1095"/>
    </location>
</feature>
<feature type="compositionally biased region" description="Low complexity" evidence="4">
    <location>
        <begin position="1328"/>
        <end position="1368"/>
    </location>
</feature>
<feature type="region of interest" description="Disordered" evidence="4">
    <location>
        <begin position="358"/>
        <end position="384"/>
    </location>
</feature>
<dbReference type="PANTHER" id="PTHR45615:SF80">
    <property type="entry name" value="GRIP DOMAIN-CONTAINING PROTEIN"/>
    <property type="match status" value="1"/>
</dbReference>
<evidence type="ECO:0008006" key="9">
    <source>
        <dbReference type="Google" id="ProtNLM"/>
    </source>
</evidence>
<dbReference type="PANTHER" id="PTHR45615">
    <property type="entry name" value="MYOSIN HEAVY CHAIN, NON-MUSCLE"/>
    <property type="match status" value="1"/>
</dbReference>
<feature type="region of interest" description="Disordered" evidence="4">
    <location>
        <begin position="1267"/>
        <end position="1392"/>
    </location>
</feature>
<accession>A0A6A6TY38</accession>
<feature type="region of interest" description="Disordered" evidence="4">
    <location>
        <begin position="261"/>
        <end position="333"/>
    </location>
</feature>
<organism evidence="7 8">
    <name type="scientific">Microthyrium microscopicum</name>
    <dbReference type="NCBI Taxonomy" id="703497"/>
    <lineage>
        <taxon>Eukaryota</taxon>
        <taxon>Fungi</taxon>
        <taxon>Dikarya</taxon>
        <taxon>Ascomycota</taxon>
        <taxon>Pezizomycotina</taxon>
        <taxon>Dothideomycetes</taxon>
        <taxon>Dothideomycetes incertae sedis</taxon>
        <taxon>Microthyriales</taxon>
        <taxon>Microthyriaceae</taxon>
        <taxon>Microthyrium</taxon>
    </lineage>
</organism>
<evidence type="ECO:0000256" key="3">
    <source>
        <dbReference type="SAM" id="Coils"/>
    </source>
</evidence>